<accession>A0A6C0JZZ2</accession>
<protein>
    <recommendedName>
        <fullName evidence="1">Thioredoxin domain-containing protein</fullName>
    </recommendedName>
</protein>
<organism evidence="2">
    <name type="scientific">viral metagenome</name>
    <dbReference type="NCBI Taxonomy" id="1070528"/>
    <lineage>
        <taxon>unclassified sequences</taxon>
        <taxon>metagenomes</taxon>
        <taxon>organismal metagenomes</taxon>
    </lineage>
</organism>
<feature type="domain" description="Thioredoxin" evidence="1">
    <location>
        <begin position="24"/>
        <end position="89"/>
    </location>
</feature>
<dbReference type="InterPro" id="IPR013766">
    <property type="entry name" value="Thioredoxin_domain"/>
</dbReference>
<reference evidence="2" key="1">
    <citation type="journal article" date="2020" name="Nature">
        <title>Giant virus diversity and host interactions through global metagenomics.</title>
        <authorList>
            <person name="Schulz F."/>
            <person name="Roux S."/>
            <person name="Paez-Espino D."/>
            <person name="Jungbluth S."/>
            <person name="Walsh D.A."/>
            <person name="Denef V.J."/>
            <person name="McMahon K.D."/>
            <person name="Konstantinidis K.T."/>
            <person name="Eloe-Fadrosh E.A."/>
            <person name="Kyrpides N.C."/>
            <person name="Woyke T."/>
        </authorList>
    </citation>
    <scope>NUCLEOTIDE SEQUENCE</scope>
    <source>
        <strain evidence="2">GVMAG-S-1074260-58</strain>
    </source>
</reference>
<name>A0A6C0JZZ2_9ZZZZ</name>
<dbReference type="SUPFAM" id="SSF52833">
    <property type="entry name" value="Thioredoxin-like"/>
    <property type="match status" value="1"/>
</dbReference>
<evidence type="ECO:0000313" key="2">
    <source>
        <dbReference type="EMBL" id="QHU09354.1"/>
    </source>
</evidence>
<dbReference type="InterPro" id="IPR036249">
    <property type="entry name" value="Thioredoxin-like_sf"/>
</dbReference>
<sequence>MSTHLNNYITVEGLCQWLKVLPTPNMILIQFSADWCGPCKSIQSLCHKQLMDLPDNVHTIKIDIDKHMDLYMFLKKKKMLKGIPSLLVWYPCEDRDMDVWYIPSDSVLSSNLTDVNSFFVRCKEKAKQLC</sequence>
<dbReference type="CDD" id="cd02947">
    <property type="entry name" value="TRX_family"/>
    <property type="match status" value="1"/>
</dbReference>
<evidence type="ECO:0000259" key="1">
    <source>
        <dbReference type="Pfam" id="PF00085"/>
    </source>
</evidence>
<proteinExistence type="predicted"/>
<dbReference type="Gene3D" id="3.40.30.10">
    <property type="entry name" value="Glutaredoxin"/>
    <property type="match status" value="1"/>
</dbReference>
<dbReference type="Pfam" id="PF00085">
    <property type="entry name" value="Thioredoxin"/>
    <property type="match status" value="1"/>
</dbReference>
<dbReference type="AlphaFoldDB" id="A0A6C0JZZ2"/>
<dbReference type="EMBL" id="MN740709">
    <property type="protein sequence ID" value="QHU09354.1"/>
    <property type="molecule type" value="Genomic_DNA"/>
</dbReference>